<gene>
    <name evidence="2" type="ORF">SpAn4DRAFT_2416</name>
    <name evidence="1" type="ORF">SpAn4DRAFT_4986</name>
</gene>
<protein>
    <submittedName>
        <fullName evidence="2">Uncharacterized protein</fullName>
    </submittedName>
</protein>
<reference evidence="3" key="2">
    <citation type="submission" date="2015-03" db="EMBL/GenBank/DDBJ databases">
        <authorList>
            <person name="Nijsse Bart"/>
        </authorList>
    </citation>
    <scope>NUCLEOTIDE SEQUENCE [LARGE SCALE GENOMIC DNA]</scope>
</reference>
<dbReference type="EMBL" id="CTRP01000006">
    <property type="protein sequence ID" value="CQR71924.1"/>
    <property type="molecule type" value="Genomic_DNA"/>
</dbReference>
<sequence>MARKYLERMMGYQSGNAEKEEKGRKANPSAPQYSTLYLFGL</sequence>
<dbReference type="EMBL" id="CTRP01000012">
    <property type="protein sequence ID" value="CQR73184.1"/>
    <property type="molecule type" value="Genomic_DNA"/>
</dbReference>
<accession>A0A0U1L2N0</accession>
<keyword evidence="3" id="KW-1185">Reference proteome</keyword>
<proteinExistence type="predicted"/>
<dbReference type="Proteomes" id="UP000049855">
    <property type="component" value="Unassembled WGS sequence"/>
</dbReference>
<name>A0A0U1L2N0_9FIRM</name>
<organism evidence="2 3">
    <name type="scientific">Sporomusa ovata</name>
    <dbReference type="NCBI Taxonomy" id="2378"/>
    <lineage>
        <taxon>Bacteria</taxon>
        <taxon>Bacillati</taxon>
        <taxon>Bacillota</taxon>
        <taxon>Negativicutes</taxon>
        <taxon>Selenomonadales</taxon>
        <taxon>Sporomusaceae</taxon>
        <taxon>Sporomusa</taxon>
    </lineage>
</organism>
<evidence type="ECO:0000313" key="1">
    <source>
        <dbReference type="EMBL" id="CQR71924.1"/>
    </source>
</evidence>
<evidence type="ECO:0000313" key="2">
    <source>
        <dbReference type="EMBL" id="CQR73184.1"/>
    </source>
</evidence>
<reference evidence="2" key="1">
    <citation type="submission" date="2015-03" db="EMBL/GenBank/DDBJ databases">
        <authorList>
            <person name="Murphy D."/>
        </authorList>
    </citation>
    <scope>NUCLEOTIDE SEQUENCE [LARGE SCALE GENOMIC DNA]</scope>
    <source>
        <strain evidence="2">Sporomusa ovata strain An4</strain>
    </source>
</reference>
<evidence type="ECO:0000313" key="3">
    <source>
        <dbReference type="Proteomes" id="UP000049855"/>
    </source>
</evidence>
<dbReference type="AlphaFoldDB" id="A0A0U1L2N0"/>